<keyword evidence="4" id="KW-0121">Carboxypeptidase</keyword>
<comment type="caution">
    <text evidence="16">The sequence shown here is derived from an EMBL/GenBank/DDBJ whole genome shotgun (WGS) entry which is preliminary data.</text>
</comment>
<dbReference type="InterPro" id="IPR036950">
    <property type="entry name" value="PBP_transglycosylase"/>
</dbReference>
<keyword evidence="12" id="KW-0812">Transmembrane</keyword>
<evidence type="ECO:0000256" key="11">
    <source>
        <dbReference type="ARBA" id="ARBA00049902"/>
    </source>
</evidence>
<keyword evidence="17" id="KW-1185">Reference proteome</keyword>
<dbReference type="InterPro" id="IPR001460">
    <property type="entry name" value="PCN-bd_Tpept"/>
</dbReference>
<evidence type="ECO:0000256" key="4">
    <source>
        <dbReference type="ARBA" id="ARBA00022645"/>
    </source>
</evidence>
<feature type="transmembrane region" description="Helical" evidence="12">
    <location>
        <begin position="20"/>
        <end position="40"/>
    </location>
</feature>
<dbReference type="SUPFAM" id="SSF53955">
    <property type="entry name" value="Lysozyme-like"/>
    <property type="match status" value="1"/>
</dbReference>
<evidence type="ECO:0000256" key="3">
    <source>
        <dbReference type="ARBA" id="ARBA00007739"/>
    </source>
</evidence>
<evidence type="ECO:0000313" key="16">
    <source>
        <dbReference type="EMBL" id="RZT99598.1"/>
    </source>
</evidence>
<feature type="domain" description="Glycosyl transferase family 51" evidence="14">
    <location>
        <begin position="70"/>
        <end position="234"/>
    </location>
</feature>
<feature type="domain" description="Penicillin-binding protein transpeptidase" evidence="13">
    <location>
        <begin position="323"/>
        <end position="564"/>
    </location>
</feature>
<dbReference type="InterPro" id="IPR050396">
    <property type="entry name" value="Glycosyltr_51/Transpeptidase"/>
</dbReference>
<accession>A0A4Q7VTI4</accession>
<dbReference type="GO" id="GO:0009252">
    <property type="term" value="P:peptidoglycan biosynthetic process"/>
    <property type="evidence" value="ECO:0007669"/>
    <property type="project" value="UniProtKB-UniPathway"/>
</dbReference>
<dbReference type="NCBIfam" id="TIGR02073">
    <property type="entry name" value="PBP_1c"/>
    <property type="match status" value="1"/>
</dbReference>
<evidence type="ECO:0000256" key="8">
    <source>
        <dbReference type="ARBA" id="ARBA00022801"/>
    </source>
</evidence>
<keyword evidence="7" id="KW-0808">Transferase</keyword>
<dbReference type="Gene3D" id="3.40.710.10">
    <property type="entry name" value="DD-peptidase/beta-lactamase superfamily"/>
    <property type="match status" value="1"/>
</dbReference>
<proteinExistence type="inferred from homology"/>
<evidence type="ECO:0000256" key="7">
    <source>
        <dbReference type="ARBA" id="ARBA00022679"/>
    </source>
</evidence>
<dbReference type="InterPro" id="IPR011815">
    <property type="entry name" value="PBP_1c"/>
</dbReference>
<feature type="domain" description="Penicillin-binding C-terminal" evidence="15">
    <location>
        <begin position="640"/>
        <end position="726"/>
    </location>
</feature>
<dbReference type="GO" id="GO:0008658">
    <property type="term" value="F:penicillin binding"/>
    <property type="evidence" value="ECO:0007669"/>
    <property type="project" value="InterPro"/>
</dbReference>
<dbReference type="GO" id="GO:0006508">
    <property type="term" value="P:proteolysis"/>
    <property type="evidence" value="ECO:0007669"/>
    <property type="project" value="UniProtKB-KW"/>
</dbReference>
<dbReference type="Pfam" id="PF00912">
    <property type="entry name" value="Transgly"/>
    <property type="match status" value="1"/>
</dbReference>
<dbReference type="SUPFAM" id="SSF56601">
    <property type="entry name" value="beta-lactamase/transpeptidase-like"/>
    <property type="match status" value="1"/>
</dbReference>
<dbReference type="Pfam" id="PF06832">
    <property type="entry name" value="BiPBP_C"/>
    <property type="match status" value="1"/>
</dbReference>
<comment type="catalytic activity">
    <reaction evidence="11">
        <text>[GlcNAc-(1-&gt;4)-Mur2Ac(oyl-L-Ala-gamma-D-Glu-L-Lys-D-Ala-D-Ala)](n)-di-trans,octa-cis-undecaprenyl diphosphate + beta-D-GlcNAc-(1-&gt;4)-Mur2Ac(oyl-L-Ala-gamma-D-Glu-L-Lys-D-Ala-D-Ala)-di-trans,octa-cis-undecaprenyl diphosphate = [GlcNAc-(1-&gt;4)-Mur2Ac(oyl-L-Ala-gamma-D-Glu-L-Lys-D-Ala-D-Ala)](n+1)-di-trans,octa-cis-undecaprenyl diphosphate + di-trans,octa-cis-undecaprenyl diphosphate + H(+)</text>
        <dbReference type="Rhea" id="RHEA:23708"/>
        <dbReference type="Rhea" id="RHEA-COMP:9602"/>
        <dbReference type="Rhea" id="RHEA-COMP:9603"/>
        <dbReference type="ChEBI" id="CHEBI:15378"/>
        <dbReference type="ChEBI" id="CHEBI:58405"/>
        <dbReference type="ChEBI" id="CHEBI:60033"/>
        <dbReference type="ChEBI" id="CHEBI:78435"/>
        <dbReference type="EC" id="2.4.99.28"/>
    </reaction>
</comment>
<evidence type="ECO:0000256" key="5">
    <source>
        <dbReference type="ARBA" id="ARBA00022670"/>
    </source>
</evidence>
<evidence type="ECO:0000256" key="2">
    <source>
        <dbReference type="ARBA" id="ARBA00007090"/>
    </source>
</evidence>
<gene>
    <name evidence="16" type="ORF">EV681_1389</name>
</gene>
<protein>
    <recommendedName>
        <fullName evidence="10">peptidoglycan glycosyltransferase</fullName>
        <ecNumber evidence="10">2.4.99.28</ecNumber>
    </recommendedName>
</protein>
<keyword evidence="5" id="KW-0645">Protease</keyword>
<organism evidence="16 17">
    <name type="scientific">Advenella incenata</name>
    <dbReference type="NCBI Taxonomy" id="267800"/>
    <lineage>
        <taxon>Bacteria</taxon>
        <taxon>Pseudomonadati</taxon>
        <taxon>Pseudomonadota</taxon>
        <taxon>Betaproteobacteria</taxon>
        <taxon>Burkholderiales</taxon>
        <taxon>Alcaligenaceae</taxon>
    </lineage>
</organism>
<dbReference type="InterPro" id="IPR009647">
    <property type="entry name" value="PBP_C"/>
</dbReference>
<dbReference type="PANTHER" id="PTHR32282:SF15">
    <property type="entry name" value="PENICILLIN-BINDING PROTEIN 1C"/>
    <property type="match status" value="1"/>
</dbReference>
<dbReference type="InterPro" id="IPR023346">
    <property type="entry name" value="Lysozyme-like_dom_sf"/>
</dbReference>
<reference evidence="16 17" key="1">
    <citation type="submission" date="2019-02" db="EMBL/GenBank/DDBJ databases">
        <title>Genomic Encyclopedia of Type Strains, Phase IV (KMG-IV): sequencing the most valuable type-strain genomes for metagenomic binning, comparative biology and taxonomic classification.</title>
        <authorList>
            <person name="Goeker M."/>
        </authorList>
    </citation>
    <scope>NUCLEOTIDE SEQUENCE [LARGE SCALE GENOMIC DNA]</scope>
    <source>
        <strain evidence="16 17">DSM 23814</strain>
    </source>
</reference>
<evidence type="ECO:0000259" key="13">
    <source>
        <dbReference type="Pfam" id="PF00905"/>
    </source>
</evidence>
<evidence type="ECO:0000256" key="1">
    <source>
        <dbReference type="ARBA" id="ARBA00004752"/>
    </source>
</evidence>
<dbReference type="Pfam" id="PF00905">
    <property type="entry name" value="Transpeptidase"/>
    <property type="match status" value="1"/>
</dbReference>
<dbReference type="AlphaFoldDB" id="A0A4Q7VTI4"/>
<comment type="similarity">
    <text evidence="3">In the N-terminal section; belongs to the glycosyltransferase 51 family.</text>
</comment>
<dbReference type="GO" id="GO:0004180">
    <property type="term" value="F:carboxypeptidase activity"/>
    <property type="evidence" value="ECO:0007669"/>
    <property type="project" value="UniProtKB-KW"/>
</dbReference>
<comment type="similarity">
    <text evidence="2">In the C-terminal section; belongs to the transpeptidase family.</text>
</comment>
<keyword evidence="12" id="KW-0472">Membrane</keyword>
<keyword evidence="9" id="KW-0511">Multifunctional enzyme</keyword>
<evidence type="ECO:0000259" key="15">
    <source>
        <dbReference type="Pfam" id="PF06832"/>
    </source>
</evidence>
<evidence type="ECO:0000313" key="17">
    <source>
        <dbReference type="Proteomes" id="UP000293398"/>
    </source>
</evidence>
<name>A0A4Q7VTI4_9BURK</name>
<keyword evidence="6" id="KW-0328">Glycosyltransferase</keyword>
<sequence>MMARAVGKAAERRRRPFRLLGLCLVALMVVVIAGLAVYIARLPVPEYEQVRSGYRASYITLLDRDGAVLERVRNDFHERRDNWTPLGEISVALVSAVLQSEDRRFYSHAGVDVLALGAAVRDRLTGRSVRGSSTLTMQLAGMLDERDGRNGRRTLAQKTRQMVQALAMELHWSKSQILEAYLNLVPWRGELSGVTAAARSLFGKYPVGLDSREAAILAAMLRAPNAAPTVIARRACGILKAQSQAQYCDNLAGMIEYQLSHTTSALLDDPFTASHFARRRLALGMPQQAHLVTTIDGRLQRTAQTIVNRVVHEIRHSHANDAAAVVLDNRTGRILAYVGSSGNLATARYVDNAAALRQAGSTLKPFLYAQALEQRRITAASLLDDSAVNLSTGNGLYVPQNYDKQFGGWVSARTALASSLNIPAVRLLVMVTPDVFHQRLRQLGLPLAQSGDYYGYSLALGSADVTLLSLTNAYRALANQGMYSEVNWGVGAAPPANRVMSQEAAWLVGDILSDRQARARTFGLDSALSTPFWTAVKTGTSKDMRDNWTVGWSDKYTVGVWVGNSTGASMRQVSGVTGAGPAWHDIMRYLHEDHASMQPTRPAGLSARDITFENDLEAARAEYFLPGTEMSRIALASSAAAPASGRMVIRTPADGTIIALDPDIPADNQRLQLLTTTPAGGRHATVRWYVDGRFLGDTNPFAWYPVPGSHLIEARDENDQTQDRVRVNIRGAQLRQQLGQQP</sequence>
<dbReference type="GO" id="GO:0030288">
    <property type="term" value="C:outer membrane-bounded periplasmic space"/>
    <property type="evidence" value="ECO:0007669"/>
    <property type="project" value="TreeGrafter"/>
</dbReference>
<evidence type="ECO:0000256" key="10">
    <source>
        <dbReference type="ARBA" id="ARBA00044770"/>
    </source>
</evidence>
<evidence type="ECO:0000259" key="14">
    <source>
        <dbReference type="Pfam" id="PF00912"/>
    </source>
</evidence>
<evidence type="ECO:0000256" key="6">
    <source>
        <dbReference type="ARBA" id="ARBA00022676"/>
    </source>
</evidence>
<comment type="pathway">
    <text evidence="1">Cell wall biogenesis; peptidoglycan biosynthesis.</text>
</comment>
<dbReference type="EMBL" id="SHKO01000001">
    <property type="protein sequence ID" value="RZT99598.1"/>
    <property type="molecule type" value="Genomic_DNA"/>
</dbReference>
<keyword evidence="8" id="KW-0378">Hydrolase</keyword>
<dbReference type="Proteomes" id="UP000293398">
    <property type="component" value="Unassembled WGS sequence"/>
</dbReference>
<keyword evidence="12" id="KW-1133">Transmembrane helix</keyword>
<dbReference type="EC" id="2.4.99.28" evidence="10"/>
<dbReference type="InterPro" id="IPR001264">
    <property type="entry name" value="Glyco_trans_51"/>
</dbReference>
<dbReference type="InterPro" id="IPR012338">
    <property type="entry name" value="Beta-lactam/transpept-like"/>
</dbReference>
<dbReference type="Gene3D" id="1.10.3810.10">
    <property type="entry name" value="Biosynthetic peptidoglycan transglycosylase-like"/>
    <property type="match status" value="1"/>
</dbReference>
<dbReference type="GO" id="GO:0008955">
    <property type="term" value="F:peptidoglycan glycosyltransferase activity"/>
    <property type="evidence" value="ECO:0007669"/>
    <property type="project" value="UniProtKB-EC"/>
</dbReference>
<evidence type="ECO:0000256" key="12">
    <source>
        <dbReference type="SAM" id="Phobius"/>
    </source>
</evidence>
<dbReference type="PANTHER" id="PTHR32282">
    <property type="entry name" value="BINDING PROTEIN TRANSPEPTIDASE, PUTATIVE-RELATED"/>
    <property type="match status" value="1"/>
</dbReference>
<dbReference type="UniPathway" id="UPA00219"/>
<evidence type="ECO:0000256" key="9">
    <source>
        <dbReference type="ARBA" id="ARBA00023268"/>
    </source>
</evidence>